<dbReference type="InterPro" id="IPR007346">
    <property type="entry name" value="Endonuclease-I"/>
</dbReference>
<protein>
    <submittedName>
        <fullName evidence="3">Endonuclease I</fullName>
    </submittedName>
</protein>
<keyword evidence="2" id="KW-0378">Hydrolase</keyword>
<sequence length="306" mass="36090">MDKKISEAISVSTDPERINEIIQQAKKNKEEIINNEQVYFDESKNEQTKKEYYTSVDFSDPANSTAIEKVMEIIQSTHNNYLRYDPSSYVYPWVDLRPDGKLRSIYSGEVREPEDVIQEDYTSSQKREQKVRANKDGENLLKVMEEAVTAFKYNCEHAVPQSWYDAQEPMRGDLHHLFTCEPLCNSIRSNYPYHDFYDYPAGQEAEVLRIEDQCGKAEDELFEPEYAKGTVARAMLYFLLRYPDGLEKNHREKIDVDLMLEWHRNEPPEVYELHRNQAIFELQGNRNPFIDYPVGMDRLFSHKQRS</sequence>
<keyword evidence="1" id="KW-0540">Nuclease</keyword>
<keyword evidence="4" id="KW-1185">Reference proteome</keyword>
<reference evidence="3 4" key="1">
    <citation type="submission" date="2018-08" db="EMBL/GenBank/DDBJ databases">
        <title>Genome sequence of Halobacillus trueperi KCTC 3686.</title>
        <authorList>
            <person name="Cho K.H."/>
            <person name="Kwak M.-J."/>
            <person name="Kim B.-Y."/>
            <person name="Chun J."/>
        </authorList>
    </citation>
    <scope>NUCLEOTIDE SEQUENCE [LARGE SCALE GENOMIC DNA]</scope>
    <source>
        <strain evidence="3 4">KCTC 3686</strain>
    </source>
</reference>
<dbReference type="PANTHER" id="PTHR33607">
    <property type="entry name" value="ENDONUCLEASE-1"/>
    <property type="match status" value="1"/>
</dbReference>
<evidence type="ECO:0000256" key="2">
    <source>
        <dbReference type="ARBA" id="ARBA00022801"/>
    </source>
</evidence>
<accession>A0A3E0IZI0</accession>
<dbReference type="AlphaFoldDB" id="A0A3E0IZI0"/>
<keyword evidence="3" id="KW-0255">Endonuclease</keyword>
<name>A0A3E0IZI0_9BACI</name>
<dbReference type="GO" id="GO:0004519">
    <property type="term" value="F:endonuclease activity"/>
    <property type="evidence" value="ECO:0007669"/>
    <property type="project" value="UniProtKB-KW"/>
</dbReference>
<dbReference type="RefSeq" id="WP_115825032.1">
    <property type="nucleotide sequence ID" value="NZ_QUAE01000030.1"/>
</dbReference>
<dbReference type="GO" id="GO:0016787">
    <property type="term" value="F:hydrolase activity"/>
    <property type="evidence" value="ECO:0007669"/>
    <property type="project" value="UniProtKB-KW"/>
</dbReference>
<organism evidence="3 4">
    <name type="scientific">Halobacillus trueperi</name>
    <dbReference type="NCBI Taxonomy" id="156205"/>
    <lineage>
        <taxon>Bacteria</taxon>
        <taxon>Bacillati</taxon>
        <taxon>Bacillota</taxon>
        <taxon>Bacilli</taxon>
        <taxon>Bacillales</taxon>
        <taxon>Bacillaceae</taxon>
        <taxon>Halobacillus</taxon>
    </lineage>
</organism>
<dbReference type="EMBL" id="QUAE01000030">
    <property type="protein sequence ID" value="REJ06047.1"/>
    <property type="molecule type" value="Genomic_DNA"/>
</dbReference>
<evidence type="ECO:0000313" key="3">
    <source>
        <dbReference type="EMBL" id="REJ06047.1"/>
    </source>
</evidence>
<proteinExistence type="predicted"/>
<evidence type="ECO:0000256" key="1">
    <source>
        <dbReference type="ARBA" id="ARBA00022722"/>
    </source>
</evidence>
<dbReference type="Proteomes" id="UP000256305">
    <property type="component" value="Unassembled WGS sequence"/>
</dbReference>
<dbReference type="SUPFAM" id="SSF54060">
    <property type="entry name" value="His-Me finger endonucleases"/>
    <property type="match status" value="1"/>
</dbReference>
<dbReference type="InterPro" id="IPR044925">
    <property type="entry name" value="His-Me_finger_sf"/>
</dbReference>
<evidence type="ECO:0000313" key="4">
    <source>
        <dbReference type="Proteomes" id="UP000256305"/>
    </source>
</evidence>
<dbReference type="PANTHER" id="PTHR33607:SF2">
    <property type="entry name" value="ENDONUCLEASE-1"/>
    <property type="match status" value="1"/>
</dbReference>
<dbReference type="Pfam" id="PF04231">
    <property type="entry name" value="Endonuclease_1"/>
    <property type="match status" value="1"/>
</dbReference>
<comment type="caution">
    <text evidence="3">The sequence shown here is derived from an EMBL/GenBank/DDBJ whole genome shotgun (WGS) entry which is preliminary data.</text>
</comment>
<gene>
    <name evidence="3" type="ORF">DYE48_19695</name>
</gene>